<dbReference type="EMBL" id="MN738832">
    <property type="protein sequence ID" value="QHT38558.1"/>
    <property type="molecule type" value="Genomic_DNA"/>
</dbReference>
<dbReference type="InterPro" id="IPR036249">
    <property type="entry name" value="Thioredoxin-like_sf"/>
</dbReference>
<dbReference type="AlphaFoldDB" id="A0A6C0FA48"/>
<evidence type="ECO:0000256" key="1">
    <source>
        <dbReference type="ARBA" id="ARBA00006347"/>
    </source>
</evidence>
<proteinExistence type="inferred from homology"/>
<reference evidence="5" key="1">
    <citation type="journal article" date="2020" name="Nature">
        <title>Giant virus diversity and host interactions through global metagenomics.</title>
        <authorList>
            <person name="Schulz F."/>
            <person name="Roux S."/>
            <person name="Paez-Espino D."/>
            <person name="Jungbluth S."/>
            <person name="Walsh D.A."/>
            <person name="Denef V.J."/>
            <person name="McMahon K.D."/>
            <person name="Konstantinidis K.T."/>
            <person name="Eloe-Fadrosh E.A."/>
            <person name="Kyrpides N.C."/>
            <person name="Woyke T."/>
        </authorList>
    </citation>
    <scope>NUCLEOTIDE SEQUENCE</scope>
    <source>
        <strain evidence="5">GVMAG-S-ERX556106-38</strain>
    </source>
</reference>
<feature type="compositionally biased region" description="Basic residues" evidence="3">
    <location>
        <begin position="155"/>
        <end position="169"/>
    </location>
</feature>
<organism evidence="5">
    <name type="scientific">viral metagenome</name>
    <dbReference type="NCBI Taxonomy" id="1070528"/>
    <lineage>
        <taxon>unclassified sequences</taxon>
        <taxon>metagenomes</taxon>
        <taxon>organismal metagenomes</taxon>
    </lineage>
</organism>
<feature type="compositionally biased region" description="Basic residues" evidence="3">
    <location>
        <begin position="271"/>
        <end position="289"/>
    </location>
</feature>
<evidence type="ECO:0000256" key="2">
    <source>
        <dbReference type="ARBA" id="ARBA00022729"/>
    </source>
</evidence>
<dbReference type="PROSITE" id="PS51352">
    <property type="entry name" value="THIOREDOXIN_2"/>
    <property type="match status" value="1"/>
</dbReference>
<accession>A0A6C0FA48</accession>
<dbReference type="InterPro" id="IPR051063">
    <property type="entry name" value="PDI"/>
</dbReference>
<name>A0A6C0FA48_9ZZZZ</name>
<evidence type="ECO:0000259" key="4">
    <source>
        <dbReference type="PROSITE" id="PS51352"/>
    </source>
</evidence>
<dbReference type="GO" id="GO:0005783">
    <property type="term" value="C:endoplasmic reticulum"/>
    <property type="evidence" value="ECO:0007669"/>
    <property type="project" value="TreeGrafter"/>
</dbReference>
<dbReference type="GO" id="GO:0003756">
    <property type="term" value="F:protein disulfide isomerase activity"/>
    <property type="evidence" value="ECO:0007669"/>
    <property type="project" value="TreeGrafter"/>
</dbReference>
<feature type="region of interest" description="Disordered" evidence="3">
    <location>
        <begin position="263"/>
        <end position="289"/>
    </location>
</feature>
<dbReference type="Pfam" id="PF00085">
    <property type="entry name" value="Thioredoxin"/>
    <property type="match status" value="1"/>
</dbReference>
<dbReference type="CDD" id="cd02961">
    <property type="entry name" value="PDI_a_family"/>
    <property type="match status" value="1"/>
</dbReference>
<dbReference type="Gene3D" id="3.40.30.10">
    <property type="entry name" value="Glutaredoxin"/>
    <property type="match status" value="1"/>
</dbReference>
<protein>
    <recommendedName>
        <fullName evidence="4">Thioredoxin domain-containing protein</fullName>
    </recommendedName>
</protein>
<dbReference type="GO" id="GO:0006457">
    <property type="term" value="P:protein folding"/>
    <property type="evidence" value="ECO:0007669"/>
    <property type="project" value="TreeGrafter"/>
</dbReference>
<dbReference type="PANTHER" id="PTHR45672:SF3">
    <property type="entry name" value="THIOREDOXIN DOMAIN-CONTAINING PROTEIN 5"/>
    <property type="match status" value="1"/>
</dbReference>
<feature type="region of interest" description="Disordered" evidence="3">
    <location>
        <begin position="143"/>
        <end position="169"/>
    </location>
</feature>
<comment type="similarity">
    <text evidence="1">Belongs to the protein disulfide isomerase family.</text>
</comment>
<feature type="domain" description="Thioredoxin" evidence="4">
    <location>
        <begin position="1"/>
        <end position="141"/>
    </location>
</feature>
<sequence>MDSEETLEAPNNITGSLNTETTKNADLIKSLVKDVESKDTDVYVFIYSTFCGHCKKAYSAWTEFAKSKDGKTNSGGNKIKVYAVDSTLFPPFGGNPFDDKIGETPQGFPTFRHIDTNGKIHEYNGERTSQAFAEWTNSSQQSGGCPSCGGDMIGGKRRKSSRKSRKKKSVVGVLPKLKPVTMRKKKYHYRLDGPSHMRHKAINEGINYEVKHMGKTPKQAATAKKGRLNILRIYRRNKKVGECNKITKDMRYIDKKYKLGTSKNICGKSNQAKKTRKKRKSIKSRKSKK</sequence>
<dbReference type="PANTHER" id="PTHR45672">
    <property type="entry name" value="PROTEIN DISULFIDE-ISOMERASE C17H9.14C-RELATED"/>
    <property type="match status" value="1"/>
</dbReference>
<evidence type="ECO:0000313" key="5">
    <source>
        <dbReference type="EMBL" id="QHT38558.1"/>
    </source>
</evidence>
<dbReference type="SUPFAM" id="SSF52833">
    <property type="entry name" value="Thioredoxin-like"/>
    <property type="match status" value="1"/>
</dbReference>
<keyword evidence="2" id="KW-0732">Signal</keyword>
<dbReference type="InterPro" id="IPR013766">
    <property type="entry name" value="Thioredoxin_domain"/>
</dbReference>
<evidence type="ECO:0000256" key="3">
    <source>
        <dbReference type="SAM" id="MobiDB-lite"/>
    </source>
</evidence>